<feature type="compositionally biased region" description="Pro residues" evidence="1">
    <location>
        <begin position="7"/>
        <end position="16"/>
    </location>
</feature>
<dbReference type="RefSeq" id="WP_184338469.1">
    <property type="nucleotide sequence ID" value="NZ_JACHIG010000002.1"/>
</dbReference>
<evidence type="ECO:0000256" key="1">
    <source>
        <dbReference type="SAM" id="MobiDB-lite"/>
    </source>
</evidence>
<dbReference type="EMBL" id="JACHIG010000002">
    <property type="protein sequence ID" value="MBB5031523.1"/>
    <property type="molecule type" value="Genomic_DNA"/>
</dbReference>
<gene>
    <name evidence="2" type="ORF">HNQ65_001091</name>
</gene>
<accession>A0A7W7Y8E0</accession>
<feature type="compositionally biased region" description="Pro residues" evidence="1">
    <location>
        <begin position="74"/>
        <end position="85"/>
    </location>
</feature>
<feature type="compositionally biased region" description="Low complexity" evidence="1">
    <location>
        <begin position="331"/>
        <end position="345"/>
    </location>
</feature>
<evidence type="ECO:0000313" key="3">
    <source>
        <dbReference type="Proteomes" id="UP000590740"/>
    </source>
</evidence>
<organism evidence="2 3">
    <name type="scientific">Prosthecobacter vanneervenii</name>
    <dbReference type="NCBI Taxonomy" id="48466"/>
    <lineage>
        <taxon>Bacteria</taxon>
        <taxon>Pseudomonadati</taxon>
        <taxon>Verrucomicrobiota</taxon>
        <taxon>Verrucomicrobiia</taxon>
        <taxon>Verrucomicrobiales</taxon>
        <taxon>Verrucomicrobiaceae</taxon>
        <taxon>Prosthecobacter</taxon>
    </lineage>
</organism>
<reference evidence="2 3" key="1">
    <citation type="submission" date="2020-08" db="EMBL/GenBank/DDBJ databases">
        <title>Genomic Encyclopedia of Type Strains, Phase IV (KMG-IV): sequencing the most valuable type-strain genomes for metagenomic binning, comparative biology and taxonomic classification.</title>
        <authorList>
            <person name="Goeker M."/>
        </authorList>
    </citation>
    <scope>NUCLEOTIDE SEQUENCE [LARGE SCALE GENOMIC DNA]</scope>
    <source>
        <strain evidence="2 3">DSM 12252</strain>
    </source>
</reference>
<feature type="compositionally biased region" description="Polar residues" evidence="1">
    <location>
        <begin position="235"/>
        <end position="244"/>
    </location>
</feature>
<sequence length="608" mass="63455">MSTAPAGPLPDPPPAQPGQMPGPWALLAATAVGGVIGTRLGPTPLVLAAGAAALALLQQKKSASPVSAPQAHAEPPPVEQPPASPQPGFVAGATTGTGWHPISTPQPPAENAPSRLQMHESMQNQVEAWLSRQMQRDKEEPVIELSLQAPDVAATPPPAGDAFFSTGSTTPDQPTQSHPVQAADTDAADDYRPGPFLLDEAESPPETAELVRSQNHDVFARLTAPKDMYVVLETAPSQQPSSPQKDAPPALTQQPPPFAPSKPALSEPAPSPFAFASAVSAPVLTSMPAPASRPLNLEPLPSLTDSEPGSLPAGALFFSTPPPMPQVELDPQPAASSPTPSPTEATPAPVFQGAAFPDAIEVPMAFSLDEIPAVLFKEKTPAAKDSPIDSNKSAEVPSYLPTGMPFFKVHEPVREIEVQLAAPGEASFDSPQDAMPKDPWQAQMEAAAAATTAPSAPELDAATGLLTSPSSSPDSMPGSPFWDTVAMGTLAQPEPPAPPHGHSIGPVVDAEILIKARVQEDTRPVFVAKPRPLAPSFAVAARQAQANGHLHLHLHAHVHAHPPVQDSPQDLPAPLETPAEPEPSIPNPLPATRSHTRRSSWHSWWQGD</sequence>
<name>A0A7W7Y8E0_9BACT</name>
<feature type="region of interest" description="Disordered" evidence="1">
    <location>
        <begin position="230"/>
        <end position="272"/>
    </location>
</feature>
<feature type="compositionally biased region" description="Low complexity" evidence="1">
    <location>
        <begin position="263"/>
        <end position="272"/>
    </location>
</feature>
<dbReference type="Proteomes" id="UP000590740">
    <property type="component" value="Unassembled WGS sequence"/>
</dbReference>
<feature type="region of interest" description="Disordered" evidence="1">
    <location>
        <begin position="1"/>
        <end position="23"/>
    </location>
</feature>
<feature type="compositionally biased region" description="Pro residues" evidence="1">
    <location>
        <begin position="580"/>
        <end position="589"/>
    </location>
</feature>
<proteinExistence type="predicted"/>
<dbReference type="AlphaFoldDB" id="A0A7W7Y8E0"/>
<keyword evidence="3" id="KW-1185">Reference proteome</keyword>
<comment type="caution">
    <text evidence="2">The sequence shown here is derived from an EMBL/GenBank/DDBJ whole genome shotgun (WGS) entry which is preliminary data.</text>
</comment>
<feature type="region of interest" description="Disordered" evidence="1">
    <location>
        <begin position="59"/>
        <end position="114"/>
    </location>
</feature>
<feature type="region of interest" description="Disordered" evidence="1">
    <location>
        <begin position="286"/>
        <end position="345"/>
    </location>
</feature>
<protein>
    <submittedName>
        <fullName evidence="2">Uncharacterized protein</fullName>
    </submittedName>
</protein>
<feature type="region of interest" description="Disordered" evidence="1">
    <location>
        <begin position="150"/>
        <end position="214"/>
    </location>
</feature>
<feature type="compositionally biased region" description="Polar residues" evidence="1">
    <location>
        <begin position="165"/>
        <end position="179"/>
    </location>
</feature>
<feature type="region of interest" description="Disordered" evidence="1">
    <location>
        <begin position="561"/>
        <end position="608"/>
    </location>
</feature>
<evidence type="ECO:0000313" key="2">
    <source>
        <dbReference type="EMBL" id="MBB5031523.1"/>
    </source>
</evidence>